<keyword evidence="3" id="KW-1185">Reference proteome</keyword>
<dbReference type="EMBL" id="MBFR01000155">
    <property type="protein sequence ID" value="PVU92620.1"/>
    <property type="molecule type" value="Genomic_DNA"/>
</dbReference>
<dbReference type="Proteomes" id="UP000245383">
    <property type="component" value="Unassembled WGS sequence"/>
</dbReference>
<evidence type="ECO:0000256" key="1">
    <source>
        <dbReference type="SAM" id="SignalP"/>
    </source>
</evidence>
<accession>A0A2T9YJV3</accession>
<feature type="signal peptide" evidence="1">
    <location>
        <begin position="1"/>
        <end position="22"/>
    </location>
</feature>
<proteinExistence type="predicted"/>
<evidence type="ECO:0008006" key="4">
    <source>
        <dbReference type="Google" id="ProtNLM"/>
    </source>
</evidence>
<name>A0A2T9YJV3_9FUNG</name>
<gene>
    <name evidence="2" type="ORF">BB561_003721</name>
</gene>
<evidence type="ECO:0000313" key="2">
    <source>
        <dbReference type="EMBL" id="PVU92620.1"/>
    </source>
</evidence>
<sequence>MFSIKYLLSFFVLIHALFYCAAVSNGSGLDLNIRAPESPPTGHGYGYGRRCRNGEKRCNSNQTGYTECVRGKDKFVKCRRGQFCVMLNGPNAMCVKGKNDKYPEH</sequence>
<dbReference type="OrthoDB" id="4405280at2759"/>
<keyword evidence="1" id="KW-0732">Signal</keyword>
<reference evidence="2 3" key="1">
    <citation type="journal article" date="2018" name="MBio">
        <title>Comparative Genomics Reveals the Core Gene Toolbox for the Fungus-Insect Symbiosis.</title>
        <authorList>
            <person name="Wang Y."/>
            <person name="Stata M."/>
            <person name="Wang W."/>
            <person name="Stajich J.E."/>
            <person name="White M.M."/>
            <person name="Moncalvo J.M."/>
        </authorList>
    </citation>
    <scope>NUCLEOTIDE SEQUENCE [LARGE SCALE GENOMIC DNA]</scope>
    <source>
        <strain evidence="2 3">SWE-8-4</strain>
    </source>
</reference>
<protein>
    <recommendedName>
        <fullName evidence="4">Carbohydrate-binding module family 19 domain-containing protein</fullName>
    </recommendedName>
</protein>
<evidence type="ECO:0000313" key="3">
    <source>
        <dbReference type="Proteomes" id="UP000245383"/>
    </source>
</evidence>
<organism evidence="2 3">
    <name type="scientific">Smittium simulii</name>
    <dbReference type="NCBI Taxonomy" id="133385"/>
    <lineage>
        <taxon>Eukaryota</taxon>
        <taxon>Fungi</taxon>
        <taxon>Fungi incertae sedis</taxon>
        <taxon>Zoopagomycota</taxon>
        <taxon>Kickxellomycotina</taxon>
        <taxon>Harpellomycetes</taxon>
        <taxon>Harpellales</taxon>
        <taxon>Legeriomycetaceae</taxon>
        <taxon>Smittium</taxon>
    </lineage>
</organism>
<feature type="chain" id="PRO_5015452764" description="Carbohydrate-binding module family 19 domain-containing protein" evidence="1">
    <location>
        <begin position="23"/>
        <end position="105"/>
    </location>
</feature>
<comment type="caution">
    <text evidence="2">The sequence shown here is derived from an EMBL/GenBank/DDBJ whole genome shotgun (WGS) entry which is preliminary data.</text>
</comment>
<dbReference type="AlphaFoldDB" id="A0A2T9YJV3"/>